<keyword evidence="2" id="KW-0472">Membrane</keyword>
<keyword evidence="2" id="KW-0812">Transmembrane</keyword>
<feature type="compositionally biased region" description="Pro residues" evidence="1">
    <location>
        <begin position="91"/>
        <end position="100"/>
    </location>
</feature>
<dbReference type="RefSeq" id="WP_234990373.1">
    <property type="nucleotide sequence ID" value="NZ_FWFS01000003.1"/>
</dbReference>
<name>A0A1Y5S1T8_9RHOB</name>
<evidence type="ECO:0000256" key="2">
    <source>
        <dbReference type="SAM" id="Phobius"/>
    </source>
</evidence>
<protein>
    <submittedName>
        <fullName evidence="3">NADH dehydrogenase subunit E</fullName>
    </submittedName>
</protein>
<feature type="transmembrane region" description="Helical" evidence="2">
    <location>
        <begin position="12"/>
        <end position="33"/>
    </location>
</feature>
<dbReference type="AlphaFoldDB" id="A0A1Y5S1T8"/>
<feature type="region of interest" description="Disordered" evidence="1">
    <location>
        <begin position="76"/>
        <end position="135"/>
    </location>
</feature>
<sequence length="254" mass="26317">MNEMQTKRRTTIFLIAAIAGVLSFLGLLFLASYSIVASLLIGVLVAFLVAILLWIGWMDDVEVAVSQKPDAAPVAAAMASPSPASQSAPATPAPATPAPAEPAVADPAVADAAPVTPAPVEPAASHHSGENGASVMNPAVAEPMLDAPVSSDTQSDTIEVAPETLSAPRGGVGDDLKQLKGVGPKLEAQLNSLGFWHFDQIAAFTPAQVAWVDARLKFKGRIERDDWIGQSKILASGGETDFADRVKAGGVYKE</sequence>
<evidence type="ECO:0000256" key="1">
    <source>
        <dbReference type="SAM" id="MobiDB-lite"/>
    </source>
</evidence>
<evidence type="ECO:0000313" key="3">
    <source>
        <dbReference type="EMBL" id="SLN30660.1"/>
    </source>
</evidence>
<dbReference type="Proteomes" id="UP000193862">
    <property type="component" value="Unassembled WGS sequence"/>
</dbReference>
<proteinExistence type="predicted"/>
<feature type="compositionally biased region" description="Low complexity" evidence="1">
    <location>
        <begin position="76"/>
        <end position="90"/>
    </location>
</feature>
<reference evidence="3 4" key="1">
    <citation type="submission" date="2017-03" db="EMBL/GenBank/DDBJ databases">
        <authorList>
            <person name="Afonso C.L."/>
            <person name="Miller P.J."/>
            <person name="Scott M.A."/>
            <person name="Spackman E."/>
            <person name="Goraichik I."/>
            <person name="Dimitrov K.M."/>
            <person name="Suarez D.L."/>
            <person name="Swayne D.E."/>
        </authorList>
    </citation>
    <scope>NUCLEOTIDE SEQUENCE [LARGE SCALE GENOMIC DNA]</scope>
    <source>
        <strain evidence="3 4">CECT 8620</strain>
    </source>
</reference>
<keyword evidence="2" id="KW-1133">Transmembrane helix</keyword>
<accession>A0A1Y5S1T8</accession>
<dbReference type="EMBL" id="FWFS01000003">
    <property type="protein sequence ID" value="SLN30660.1"/>
    <property type="molecule type" value="Genomic_DNA"/>
</dbReference>
<organism evidence="3 4">
    <name type="scientific">Aquimixticola soesokkakensis</name>
    <dbReference type="NCBI Taxonomy" id="1519096"/>
    <lineage>
        <taxon>Bacteria</taxon>
        <taxon>Pseudomonadati</taxon>
        <taxon>Pseudomonadota</taxon>
        <taxon>Alphaproteobacteria</taxon>
        <taxon>Rhodobacterales</taxon>
        <taxon>Paracoccaceae</taxon>
        <taxon>Aquimixticola</taxon>
    </lineage>
</organism>
<gene>
    <name evidence="3" type="ORF">AQS8620_00970</name>
</gene>
<feature type="transmembrane region" description="Helical" evidence="2">
    <location>
        <begin position="39"/>
        <end position="58"/>
    </location>
</feature>
<keyword evidence="4" id="KW-1185">Reference proteome</keyword>
<evidence type="ECO:0000313" key="4">
    <source>
        <dbReference type="Proteomes" id="UP000193862"/>
    </source>
</evidence>
<feature type="compositionally biased region" description="Low complexity" evidence="1">
    <location>
        <begin position="101"/>
        <end position="115"/>
    </location>
</feature>